<feature type="compositionally biased region" description="Polar residues" evidence="2">
    <location>
        <begin position="32"/>
        <end position="48"/>
    </location>
</feature>
<dbReference type="Proteomes" id="UP000017861">
    <property type="component" value="Unassembled WGS sequence"/>
</dbReference>
<gene>
    <name evidence="3" type="ORF">TCDM_10745</name>
</gene>
<feature type="compositionally biased region" description="Polar residues" evidence="2">
    <location>
        <begin position="11"/>
        <end position="25"/>
    </location>
</feature>
<feature type="coiled-coil region" evidence="1">
    <location>
        <begin position="241"/>
        <end position="275"/>
    </location>
</feature>
<evidence type="ECO:0000313" key="4">
    <source>
        <dbReference type="Proteomes" id="UP000017861"/>
    </source>
</evidence>
<name>V5ALT1_TRYCR</name>
<proteinExistence type="predicted"/>
<accession>V5ALT1</accession>
<dbReference type="OrthoDB" id="10436182at2759"/>
<evidence type="ECO:0000256" key="1">
    <source>
        <dbReference type="SAM" id="Coils"/>
    </source>
</evidence>
<evidence type="ECO:0000313" key="3">
    <source>
        <dbReference type="EMBL" id="ESS61655.1"/>
    </source>
</evidence>
<protein>
    <submittedName>
        <fullName evidence="3">Uncharacterized protein</fullName>
    </submittedName>
</protein>
<dbReference type="VEuPathDB" id="TriTrypDB:TCDM_10745"/>
<feature type="region of interest" description="Disordered" evidence="2">
    <location>
        <begin position="1"/>
        <end position="52"/>
    </location>
</feature>
<evidence type="ECO:0000256" key="2">
    <source>
        <dbReference type="SAM" id="MobiDB-lite"/>
    </source>
</evidence>
<dbReference type="EMBL" id="AYLP01000258">
    <property type="protein sequence ID" value="ESS61655.1"/>
    <property type="molecule type" value="Genomic_DNA"/>
</dbReference>
<dbReference type="AlphaFoldDB" id="V5ALT1"/>
<sequence>MGSAAIRSVTPRPSDSHNAGSNCSQHVVGGHNHTTGNASNAETGQTVPQGPKTHEVTLLPILFFTEPKNAQSNNMSLGVSSDKKDQHVASPVVPGDEFSVGLDADGNIVNAEPQSTYNSHWVRQASRNEVSDSFEGRNSDGHISNQQSFQKDGRCEGLLHKRRSNEFHRTGPRVCLGSSLSATEMHHNSKIGSLSSILQRGSSTRHVRSAGTSGVFLSSEDGWNEDDNNPAMIKTPSLKCLQETENVVVALEDAEEKERQRIIKLIEEMKEHKLQLISTISSAFSPPCE</sequence>
<organism evidence="3 4">
    <name type="scientific">Trypanosoma cruzi Dm28c</name>
    <dbReference type="NCBI Taxonomy" id="1416333"/>
    <lineage>
        <taxon>Eukaryota</taxon>
        <taxon>Discoba</taxon>
        <taxon>Euglenozoa</taxon>
        <taxon>Kinetoplastea</taxon>
        <taxon>Metakinetoplastina</taxon>
        <taxon>Trypanosomatida</taxon>
        <taxon>Trypanosomatidae</taxon>
        <taxon>Trypanosoma</taxon>
        <taxon>Schizotrypanum</taxon>
    </lineage>
</organism>
<reference evidence="3 4" key="1">
    <citation type="journal article" date="2014" name="Genome Announc.">
        <title>Trypanosoma cruzi Clone Dm28c Draft Genome Sequence.</title>
        <authorList>
            <person name="Grisard E.C."/>
            <person name="Teixeira S.M."/>
            <person name="de Almeida L.G."/>
            <person name="Stoco P.H."/>
            <person name="Gerber A.L."/>
            <person name="Talavera-Lopez C."/>
            <person name="Lima O.C."/>
            <person name="Andersson B."/>
            <person name="de Vasconcelos A.T."/>
        </authorList>
    </citation>
    <scope>NUCLEOTIDE SEQUENCE [LARGE SCALE GENOMIC DNA]</scope>
    <source>
        <strain evidence="3 4">Dm28c</strain>
    </source>
</reference>
<comment type="caution">
    <text evidence="3">The sequence shown here is derived from an EMBL/GenBank/DDBJ whole genome shotgun (WGS) entry which is preliminary data.</text>
</comment>
<keyword evidence="1" id="KW-0175">Coiled coil</keyword>